<dbReference type="KEGG" id="lpil:LIP_0636"/>
<dbReference type="SUPFAM" id="SSF89447">
    <property type="entry name" value="AbrB/MazE/MraZ-like"/>
    <property type="match status" value="1"/>
</dbReference>
<dbReference type="RefSeq" id="WP_068134110.1">
    <property type="nucleotide sequence ID" value="NZ_AP014924.1"/>
</dbReference>
<feature type="domain" description="SpoVT-AbrB" evidence="1">
    <location>
        <begin position="6"/>
        <end position="53"/>
    </location>
</feature>
<accession>A0A0K2SH97</accession>
<proteinExistence type="predicted"/>
<sequence length="80" mass="8934">MKRTLFKNGSSVVVAIPREAQEALGLHEGDHVSVSVDVEHRQIVIRPAEPDVSGVTPEFAQVVREFIEEYRPVLEALAKR</sequence>
<dbReference type="AlphaFoldDB" id="A0A0K2SH97"/>
<organism evidence="2 3">
    <name type="scientific">Limnochorda pilosa</name>
    <dbReference type="NCBI Taxonomy" id="1555112"/>
    <lineage>
        <taxon>Bacteria</taxon>
        <taxon>Bacillati</taxon>
        <taxon>Bacillota</taxon>
        <taxon>Limnochordia</taxon>
        <taxon>Limnochordales</taxon>
        <taxon>Limnochordaceae</taxon>
        <taxon>Limnochorda</taxon>
    </lineage>
</organism>
<keyword evidence="3" id="KW-1185">Reference proteome</keyword>
<gene>
    <name evidence="2" type="ORF">LIP_0636</name>
</gene>
<dbReference type="Proteomes" id="UP000065807">
    <property type="component" value="Chromosome"/>
</dbReference>
<evidence type="ECO:0000313" key="3">
    <source>
        <dbReference type="Proteomes" id="UP000065807"/>
    </source>
</evidence>
<protein>
    <submittedName>
        <fullName evidence="2">AbrB family transcriptional regulator</fullName>
    </submittedName>
</protein>
<dbReference type="Pfam" id="PF04014">
    <property type="entry name" value="MazE_antitoxin"/>
    <property type="match status" value="1"/>
</dbReference>
<dbReference type="OrthoDB" id="9810009at2"/>
<reference evidence="3" key="2">
    <citation type="journal article" date="2016" name="Int. J. Syst. Evol. Microbiol.">
        <title>Complete genome sequence and cell structure of Limnochorda pilosa, a Gram-negative spore-former within the phylum Firmicutes.</title>
        <authorList>
            <person name="Watanabe M."/>
            <person name="Kojima H."/>
            <person name="Fukui M."/>
        </authorList>
    </citation>
    <scope>NUCLEOTIDE SEQUENCE [LARGE SCALE GENOMIC DNA]</scope>
    <source>
        <strain evidence="3">HC45</strain>
    </source>
</reference>
<dbReference type="SMART" id="SM00966">
    <property type="entry name" value="SpoVT_AbrB"/>
    <property type="match status" value="1"/>
</dbReference>
<dbReference type="EMBL" id="AP014924">
    <property type="protein sequence ID" value="BAS26493.1"/>
    <property type="molecule type" value="Genomic_DNA"/>
</dbReference>
<dbReference type="Gene3D" id="2.10.260.10">
    <property type="match status" value="1"/>
</dbReference>
<dbReference type="InterPro" id="IPR007159">
    <property type="entry name" value="SpoVT-AbrB_dom"/>
</dbReference>
<dbReference type="GO" id="GO:0003677">
    <property type="term" value="F:DNA binding"/>
    <property type="evidence" value="ECO:0007669"/>
    <property type="project" value="InterPro"/>
</dbReference>
<name>A0A0K2SH97_LIMPI</name>
<evidence type="ECO:0000259" key="1">
    <source>
        <dbReference type="SMART" id="SM00966"/>
    </source>
</evidence>
<evidence type="ECO:0000313" key="2">
    <source>
        <dbReference type="EMBL" id="BAS26493.1"/>
    </source>
</evidence>
<reference evidence="3" key="1">
    <citation type="submission" date="2015-07" db="EMBL/GenBank/DDBJ databases">
        <title>Complete genome sequence and phylogenetic analysis of Limnochorda pilosa.</title>
        <authorList>
            <person name="Watanabe M."/>
            <person name="Kojima H."/>
            <person name="Fukui M."/>
        </authorList>
    </citation>
    <scope>NUCLEOTIDE SEQUENCE [LARGE SCALE GENOMIC DNA]</scope>
    <source>
        <strain evidence="3">HC45</strain>
    </source>
</reference>
<dbReference type="InterPro" id="IPR037914">
    <property type="entry name" value="SpoVT-AbrB_sf"/>
</dbReference>
<dbReference type="STRING" id="1555112.LIP_0636"/>